<evidence type="ECO:0000256" key="16">
    <source>
        <dbReference type="HAMAP-Rule" id="MF_00098"/>
    </source>
</evidence>
<feature type="binding site" evidence="16">
    <location>
        <position position="341"/>
    </location>
    <ligand>
        <name>ATP</name>
        <dbReference type="ChEBI" id="CHEBI:30616"/>
    </ligand>
</feature>
<dbReference type="PROSITE" id="PS50886">
    <property type="entry name" value="TRBD"/>
    <property type="match status" value="1"/>
</dbReference>
<evidence type="ECO:0000259" key="17">
    <source>
        <dbReference type="PROSITE" id="PS50886"/>
    </source>
</evidence>
<comment type="caution">
    <text evidence="18">The sequence shown here is derived from an EMBL/GenBank/DDBJ whole genome shotgun (WGS) entry which is preliminary data.</text>
</comment>
<dbReference type="CDD" id="cd02800">
    <property type="entry name" value="tRNA_bind_EcMetRS_like"/>
    <property type="match status" value="1"/>
</dbReference>
<feature type="binding site" evidence="16">
    <location>
        <position position="146"/>
    </location>
    <ligand>
        <name>Zn(2+)</name>
        <dbReference type="ChEBI" id="CHEBI:29105"/>
    </ligand>
</feature>
<comment type="subunit">
    <text evidence="4 16">Homodimer.</text>
</comment>
<dbReference type="PANTHER" id="PTHR45765:SF1">
    <property type="entry name" value="METHIONINE--TRNA LIGASE, CYTOPLASMIC"/>
    <property type="match status" value="1"/>
</dbReference>
<dbReference type="EC" id="6.1.1.10" evidence="16"/>
<dbReference type="PROSITE" id="PS00178">
    <property type="entry name" value="AA_TRNA_LIGASE_I"/>
    <property type="match status" value="1"/>
</dbReference>
<evidence type="ECO:0000256" key="5">
    <source>
        <dbReference type="ARBA" id="ARBA00022490"/>
    </source>
</evidence>
<keyword evidence="14 16" id="KW-0030">Aminoacyl-tRNA synthetase</keyword>
<comment type="function">
    <text evidence="1 16">Is required not only for elongation of protein synthesis but also for the initiation of all mRNA translation through initiator tRNA(fMet) aminoacylation.</text>
</comment>
<keyword evidence="5 16" id="KW-0963">Cytoplasm</keyword>
<evidence type="ECO:0000256" key="13">
    <source>
        <dbReference type="ARBA" id="ARBA00022917"/>
    </source>
</evidence>
<keyword evidence="8 16" id="KW-0479">Metal-binding</keyword>
<evidence type="ECO:0000256" key="10">
    <source>
        <dbReference type="ARBA" id="ARBA00022833"/>
    </source>
</evidence>
<organism evidence="18 19">
    <name type="scientific">Natronospira proteinivora</name>
    <dbReference type="NCBI Taxonomy" id="1807133"/>
    <lineage>
        <taxon>Bacteria</taxon>
        <taxon>Pseudomonadati</taxon>
        <taxon>Pseudomonadota</taxon>
        <taxon>Gammaproteobacteria</taxon>
        <taxon>Natronospirales</taxon>
        <taxon>Natronospiraceae</taxon>
        <taxon>Natronospira</taxon>
    </lineage>
</organism>
<keyword evidence="19" id="KW-1185">Reference proteome</keyword>
<feature type="short sequence motif" description="'KMSKS' region" evidence="16">
    <location>
        <begin position="338"/>
        <end position="342"/>
    </location>
</feature>
<dbReference type="SUPFAM" id="SSF47323">
    <property type="entry name" value="Anticodon-binding domain of a subclass of class I aminoacyl-tRNA synthetases"/>
    <property type="match status" value="1"/>
</dbReference>
<dbReference type="SUPFAM" id="SSF57770">
    <property type="entry name" value="Methionyl-tRNA synthetase (MetRS), Zn-domain"/>
    <property type="match status" value="1"/>
</dbReference>
<keyword evidence="10 16" id="KW-0862">Zinc</keyword>
<keyword evidence="6 16" id="KW-0820">tRNA-binding</keyword>
<dbReference type="PRINTS" id="PR01041">
    <property type="entry name" value="TRNASYNTHMET"/>
</dbReference>
<dbReference type="NCBIfam" id="TIGR00399">
    <property type="entry name" value="metG_C_term"/>
    <property type="match status" value="1"/>
</dbReference>
<evidence type="ECO:0000256" key="6">
    <source>
        <dbReference type="ARBA" id="ARBA00022555"/>
    </source>
</evidence>
<dbReference type="Gene3D" id="2.20.28.20">
    <property type="entry name" value="Methionyl-tRNA synthetase, Zn-domain"/>
    <property type="match status" value="1"/>
</dbReference>
<evidence type="ECO:0000313" key="19">
    <source>
        <dbReference type="Proteomes" id="UP001523550"/>
    </source>
</evidence>
<dbReference type="RefSeq" id="WP_253443960.1">
    <property type="nucleotide sequence ID" value="NZ_JALJYF010000001.1"/>
</dbReference>
<evidence type="ECO:0000256" key="4">
    <source>
        <dbReference type="ARBA" id="ARBA00011738"/>
    </source>
</evidence>
<evidence type="ECO:0000256" key="8">
    <source>
        <dbReference type="ARBA" id="ARBA00022723"/>
    </source>
</evidence>
<feature type="binding site" evidence="16">
    <location>
        <position position="162"/>
    </location>
    <ligand>
        <name>Zn(2+)</name>
        <dbReference type="ChEBI" id="CHEBI:29105"/>
    </ligand>
</feature>
<dbReference type="InterPro" id="IPR001412">
    <property type="entry name" value="aa-tRNA-synth_I_CS"/>
</dbReference>
<evidence type="ECO:0000256" key="2">
    <source>
        <dbReference type="ARBA" id="ARBA00004496"/>
    </source>
</evidence>
<dbReference type="NCBIfam" id="TIGR00398">
    <property type="entry name" value="metG"/>
    <property type="match status" value="1"/>
</dbReference>
<evidence type="ECO:0000256" key="7">
    <source>
        <dbReference type="ARBA" id="ARBA00022598"/>
    </source>
</evidence>
<evidence type="ECO:0000256" key="3">
    <source>
        <dbReference type="ARBA" id="ARBA00008258"/>
    </source>
</evidence>
<dbReference type="InterPro" id="IPR033911">
    <property type="entry name" value="MetRS_core"/>
</dbReference>
<dbReference type="Gene3D" id="3.40.50.620">
    <property type="entry name" value="HUPs"/>
    <property type="match status" value="1"/>
</dbReference>
<dbReference type="InterPro" id="IPR012340">
    <property type="entry name" value="NA-bd_OB-fold"/>
</dbReference>
<dbReference type="PANTHER" id="PTHR45765">
    <property type="entry name" value="METHIONINE--TRNA LIGASE"/>
    <property type="match status" value="1"/>
</dbReference>
<feature type="binding site" evidence="16">
    <location>
        <position position="149"/>
    </location>
    <ligand>
        <name>Zn(2+)</name>
        <dbReference type="ChEBI" id="CHEBI:29105"/>
    </ligand>
</feature>
<dbReference type="Gene3D" id="2.40.50.140">
    <property type="entry name" value="Nucleic acid-binding proteins"/>
    <property type="match status" value="1"/>
</dbReference>
<proteinExistence type="inferred from homology"/>
<comment type="subcellular location">
    <subcellularLocation>
        <location evidence="2 16">Cytoplasm</location>
    </subcellularLocation>
</comment>
<dbReference type="CDD" id="cd00814">
    <property type="entry name" value="MetRS_core"/>
    <property type="match status" value="1"/>
</dbReference>
<comment type="cofactor">
    <cofactor evidence="16">
        <name>Zn(2+)</name>
        <dbReference type="ChEBI" id="CHEBI:29105"/>
    </cofactor>
    <text evidence="16">Binds 1 zinc ion per subunit.</text>
</comment>
<reference evidence="18 19" key="1">
    <citation type="submission" date="2022-03" db="EMBL/GenBank/DDBJ databases">
        <title>Genomic Encyclopedia of Type Strains, Phase III (KMG-III): the genomes of soil and plant-associated and newly described type strains.</title>
        <authorList>
            <person name="Whitman W."/>
        </authorList>
    </citation>
    <scope>NUCLEOTIDE SEQUENCE [LARGE SCALE GENOMIC DNA]</scope>
    <source>
        <strain evidence="18 19">BSker1</strain>
    </source>
</reference>
<evidence type="ECO:0000313" key="18">
    <source>
        <dbReference type="EMBL" id="MCP1726157.1"/>
    </source>
</evidence>
<comment type="catalytic activity">
    <reaction evidence="15 16">
        <text>tRNA(Met) + L-methionine + ATP = L-methionyl-tRNA(Met) + AMP + diphosphate</text>
        <dbReference type="Rhea" id="RHEA:13481"/>
        <dbReference type="Rhea" id="RHEA-COMP:9667"/>
        <dbReference type="Rhea" id="RHEA-COMP:9698"/>
        <dbReference type="ChEBI" id="CHEBI:30616"/>
        <dbReference type="ChEBI" id="CHEBI:33019"/>
        <dbReference type="ChEBI" id="CHEBI:57844"/>
        <dbReference type="ChEBI" id="CHEBI:78442"/>
        <dbReference type="ChEBI" id="CHEBI:78530"/>
        <dbReference type="ChEBI" id="CHEBI:456215"/>
        <dbReference type="EC" id="6.1.1.10"/>
    </reaction>
</comment>
<feature type="binding site" evidence="16">
    <location>
        <position position="159"/>
    </location>
    <ligand>
        <name>Zn(2+)</name>
        <dbReference type="ChEBI" id="CHEBI:29105"/>
    </ligand>
</feature>
<dbReference type="GO" id="GO:0004825">
    <property type="term" value="F:methionine-tRNA ligase activity"/>
    <property type="evidence" value="ECO:0007669"/>
    <property type="project" value="UniProtKB-EC"/>
</dbReference>
<dbReference type="HAMAP" id="MF_00098">
    <property type="entry name" value="Met_tRNA_synth_type1"/>
    <property type="match status" value="1"/>
</dbReference>
<sequence length="690" mass="78126">MSEKRRRILVTSALPYANGHLHLGHMLEYIQTDIWVRFQKMRGHECHYVCAEDAHGTPIMLKARQEGISPEELIRKLADSHKRDFDEFRIGFDNYHSTHSEENRVLAETIYVRLREAGHIDSRTIRQAYDEQEGMFLPDRFIRGECPKCGAEDQYGDSCEVCGATYSPAELKNPVSVVSGSTPVERESEHYFFRLADFEAMLREWTGADGKAQNNLQEAVSAKLQEWFDAGLQDWDISRDAPYFGFEIPDAPGKFFYVWLDAPMGYMASFRQLCERSGLNFDDFWAAGQEDQTEVYHFIGKDIIYFHALFWPAILHGAGFRRPTAVWAHGFLTVDGQKMSKSRGTFIQARTWLDHLDGEYLRYYFAAKLSDRVEDIDLSLSDFTNRVNSDLVGKLVNIASRTAGFVRKKFDNRLGSEMEPEGEALYQDIVAASDEIAADFERRAFSQAMRKIMALADRVNQYVSEKAPWTLAKEEARLAEVQAICTAALNSFRVLVGYLRPVVPALAERAEHFLNIDAPQWDQLAEPLVNHRIRKFKPLLTRVEPEQIDKLLEASKENLEAQTAADAGKKNSQQEKTAVDELAPECTIDDFMKVDLRVAKIAQAEHVEGADKLLRLQLDIGGETRQVFAGIKSAYAPEQLEGKLTVMVANLKPRKMRFGVSEGMVLAAGDGESLHILEPDSGATPGMRVK</sequence>
<dbReference type="SUPFAM" id="SSF50249">
    <property type="entry name" value="Nucleic acid-binding proteins"/>
    <property type="match status" value="1"/>
</dbReference>
<dbReference type="Pfam" id="PF19303">
    <property type="entry name" value="Anticodon_3"/>
    <property type="match status" value="1"/>
</dbReference>
<dbReference type="InterPro" id="IPR015413">
    <property type="entry name" value="Methionyl/Leucyl_tRNA_Synth"/>
</dbReference>
<dbReference type="InterPro" id="IPR014758">
    <property type="entry name" value="Met-tRNA_synth"/>
</dbReference>
<keyword evidence="13 16" id="KW-0648">Protein biosynthesis</keyword>
<dbReference type="SUPFAM" id="SSF52374">
    <property type="entry name" value="Nucleotidylyl transferase"/>
    <property type="match status" value="1"/>
</dbReference>
<dbReference type="InterPro" id="IPR023458">
    <property type="entry name" value="Met-tRNA_ligase_1"/>
</dbReference>
<dbReference type="Pfam" id="PF01588">
    <property type="entry name" value="tRNA_bind"/>
    <property type="match status" value="1"/>
</dbReference>
<keyword evidence="12 16" id="KW-0694">RNA-binding</keyword>
<dbReference type="Gene3D" id="1.10.730.10">
    <property type="entry name" value="Isoleucyl-tRNA Synthetase, Domain 1"/>
    <property type="match status" value="1"/>
</dbReference>
<dbReference type="CDD" id="cd07957">
    <property type="entry name" value="Anticodon_Ia_Met"/>
    <property type="match status" value="1"/>
</dbReference>
<dbReference type="InterPro" id="IPR004495">
    <property type="entry name" value="Met-tRNA-synth_bsu_C"/>
</dbReference>
<dbReference type="NCBIfam" id="NF001100">
    <property type="entry name" value="PRK00133.1"/>
    <property type="match status" value="1"/>
</dbReference>
<evidence type="ECO:0000256" key="9">
    <source>
        <dbReference type="ARBA" id="ARBA00022741"/>
    </source>
</evidence>
<evidence type="ECO:0000256" key="11">
    <source>
        <dbReference type="ARBA" id="ARBA00022840"/>
    </source>
</evidence>
<dbReference type="InterPro" id="IPR002547">
    <property type="entry name" value="tRNA-bd_dom"/>
</dbReference>
<protein>
    <recommendedName>
        <fullName evidence="16">Methionine--tRNA ligase</fullName>
        <ecNumber evidence="16">6.1.1.10</ecNumber>
    </recommendedName>
    <alternativeName>
        <fullName evidence="16">Methionyl-tRNA synthetase</fullName>
        <shortName evidence="16">MetRS</shortName>
    </alternativeName>
</protein>
<accession>A0ABT1G858</accession>
<keyword evidence="7 16" id="KW-0436">Ligase</keyword>
<keyword evidence="9 16" id="KW-0547">Nucleotide-binding</keyword>
<dbReference type="Pfam" id="PF09334">
    <property type="entry name" value="tRNA-synt_1g"/>
    <property type="match status" value="1"/>
</dbReference>
<comment type="similarity">
    <text evidence="3 16">Belongs to the class-I aminoacyl-tRNA synthetase family. MetG type 1 subfamily.</text>
</comment>
<feature type="domain" description="TRNA-binding" evidence="17">
    <location>
        <begin position="590"/>
        <end position="690"/>
    </location>
</feature>
<evidence type="ECO:0000256" key="1">
    <source>
        <dbReference type="ARBA" id="ARBA00003314"/>
    </source>
</evidence>
<evidence type="ECO:0000256" key="14">
    <source>
        <dbReference type="ARBA" id="ARBA00023146"/>
    </source>
</evidence>
<evidence type="ECO:0000256" key="15">
    <source>
        <dbReference type="ARBA" id="ARBA00047364"/>
    </source>
</evidence>
<name>A0ABT1G858_9GAMM</name>
<gene>
    <name evidence="16" type="primary">metG</name>
    <name evidence="18" type="ORF">J2T60_000122</name>
</gene>
<dbReference type="InterPro" id="IPR014729">
    <property type="entry name" value="Rossmann-like_a/b/a_fold"/>
</dbReference>
<dbReference type="InterPro" id="IPR009080">
    <property type="entry name" value="tRNAsynth_Ia_anticodon-bd"/>
</dbReference>
<dbReference type="EMBL" id="JALJYF010000001">
    <property type="protein sequence ID" value="MCP1726157.1"/>
    <property type="molecule type" value="Genomic_DNA"/>
</dbReference>
<evidence type="ECO:0000256" key="12">
    <source>
        <dbReference type="ARBA" id="ARBA00022884"/>
    </source>
</evidence>
<dbReference type="Proteomes" id="UP001523550">
    <property type="component" value="Unassembled WGS sequence"/>
</dbReference>
<feature type="short sequence motif" description="'HIGH' region" evidence="16">
    <location>
        <begin position="15"/>
        <end position="25"/>
    </location>
</feature>
<dbReference type="InterPro" id="IPR041872">
    <property type="entry name" value="Anticodon_Met"/>
</dbReference>
<dbReference type="InterPro" id="IPR029038">
    <property type="entry name" value="MetRS_Zn"/>
</dbReference>
<keyword evidence="11 16" id="KW-0067">ATP-binding</keyword>